<proteinExistence type="predicted"/>
<dbReference type="Proteomes" id="UP000789405">
    <property type="component" value="Unassembled WGS sequence"/>
</dbReference>
<evidence type="ECO:0000313" key="2">
    <source>
        <dbReference type="Proteomes" id="UP000789405"/>
    </source>
</evidence>
<dbReference type="EMBL" id="CAJVPY010038067">
    <property type="protein sequence ID" value="CAG8803571.1"/>
    <property type="molecule type" value="Genomic_DNA"/>
</dbReference>
<gene>
    <name evidence="1" type="ORF">DERYTH_LOCUS23914</name>
</gene>
<protein>
    <submittedName>
        <fullName evidence="1">27477_t:CDS:1</fullName>
    </submittedName>
</protein>
<organism evidence="1 2">
    <name type="scientific">Dentiscutata erythropus</name>
    <dbReference type="NCBI Taxonomy" id="1348616"/>
    <lineage>
        <taxon>Eukaryota</taxon>
        <taxon>Fungi</taxon>
        <taxon>Fungi incertae sedis</taxon>
        <taxon>Mucoromycota</taxon>
        <taxon>Glomeromycotina</taxon>
        <taxon>Glomeromycetes</taxon>
        <taxon>Diversisporales</taxon>
        <taxon>Gigasporaceae</taxon>
        <taxon>Dentiscutata</taxon>
    </lineage>
</organism>
<feature type="non-terminal residue" evidence="1">
    <location>
        <position position="1"/>
    </location>
</feature>
<evidence type="ECO:0000313" key="1">
    <source>
        <dbReference type="EMBL" id="CAG8803571.1"/>
    </source>
</evidence>
<name>A0A9N9K0Z7_9GLOM</name>
<sequence length="58" mass="6618">VFKLIKKSLKISKDNGLEIVLNVRQNINFSVNIVEFSSFTATTRNLMEYGPNNIVIVF</sequence>
<accession>A0A9N9K0Z7</accession>
<dbReference type="AlphaFoldDB" id="A0A9N9K0Z7"/>
<keyword evidence="2" id="KW-1185">Reference proteome</keyword>
<comment type="caution">
    <text evidence="1">The sequence shown here is derived from an EMBL/GenBank/DDBJ whole genome shotgun (WGS) entry which is preliminary data.</text>
</comment>
<reference evidence="1" key="1">
    <citation type="submission" date="2021-06" db="EMBL/GenBank/DDBJ databases">
        <authorList>
            <person name="Kallberg Y."/>
            <person name="Tangrot J."/>
            <person name="Rosling A."/>
        </authorList>
    </citation>
    <scope>NUCLEOTIDE SEQUENCE</scope>
    <source>
        <strain evidence="1">MA453B</strain>
    </source>
</reference>